<reference evidence="12 13" key="1">
    <citation type="submission" date="2011-08" db="EMBL/GenBank/DDBJ databases">
        <title>The Genome Sequence of Oribacterium sp. ACB7.</title>
        <authorList>
            <consortium name="The Broad Institute Genome Sequencing Platform"/>
            <person name="Earl A."/>
            <person name="Ward D."/>
            <person name="Feldgarden M."/>
            <person name="Gevers D."/>
            <person name="Sizova M."/>
            <person name="Hazen A."/>
            <person name="Epstein S."/>
            <person name="Young S.K."/>
            <person name="Zeng Q."/>
            <person name="Gargeya S."/>
            <person name="Fitzgerald M."/>
            <person name="Haas B."/>
            <person name="Abouelleil A."/>
            <person name="Alvarado L."/>
            <person name="Arachchi H.M."/>
            <person name="Berlin A."/>
            <person name="Brown A."/>
            <person name="Chapman S.B."/>
            <person name="Chen Z."/>
            <person name="Dunbar C."/>
            <person name="Freedman E."/>
            <person name="Gearin G."/>
            <person name="Gellesch M."/>
            <person name="Goldberg J."/>
            <person name="Griggs A."/>
            <person name="Gujja S."/>
            <person name="Heiman D."/>
            <person name="Howarth C."/>
            <person name="Larson L."/>
            <person name="Lui A."/>
            <person name="MacDonald P.J.P."/>
            <person name="Montmayeur A."/>
            <person name="Murphy C."/>
            <person name="Neiman D."/>
            <person name="Pearson M."/>
            <person name="Priest M."/>
            <person name="Roberts A."/>
            <person name="Saif S."/>
            <person name="Shea T."/>
            <person name="Shenoy N."/>
            <person name="Sisk P."/>
            <person name="Stolte C."/>
            <person name="Sykes S."/>
            <person name="Wortman J."/>
            <person name="Nusbaum C."/>
            <person name="Birren B."/>
        </authorList>
    </citation>
    <scope>NUCLEOTIDE SEQUENCE [LARGE SCALE GENOMIC DNA]</scope>
    <source>
        <strain evidence="12 13">ACB7</strain>
    </source>
</reference>
<evidence type="ECO:0000256" key="10">
    <source>
        <dbReference type="HAMAP-Rule" id="MF_00321"/>
    </source>
</evidence>
<dbReference type="Pfam" id="PF01926">
    <property type="entry name" value="MMR_HSR1"/>
    <property type="match status" value="1"/>
</dbReference>
<keyword evidence="9 10" id="KW-0131">Cell cycle</keyword>
<evidence type="ECO:0000256" key="9">
    <source>
        <dbReference type="ARBA" id="ARBA00023306"/>
    </source>
</evidence>
<keyword evidence="5 10" id="KW-0547">Nucleotide-binding</keyword>
<feature type="domain" description="EngB-type G" evidence="11">
    <location>
        <begin position="22"/>
        <end position="196"/>
    </location>
</feature>
<dbReference type="GO" id="GO:0005525">
    <property type="term" value="F:GTP binding"/>
    <property type="evidence" value="ECO:0007669"/>
    <property type="project" value="UniProtKB-UniRule"/>
</dbReference>
<gene>
    <name evidence="10" type="primary">engB</name>
    <name evidence="12" type="ORF">HMPREF9624_00181</name>
</gene>
<dbReference type="InterPro" id="IPR030393">
    <property type="entry name" value="G_ENGB_dom"/>
</dbReference>
<evidence type="ECO:0000256" key="7">
    <source>
        <dbReference type="ARBA" id="ARBA00023134"/>
    </source>
</evidence>
<dbReference type="EMBL" id="AFZD01000015">
    <property type="protein sequence ID" value="EHL12470.1"/>
    <property type="molecule type" value="Genomic_DNA"/>
</dbReference>
<evidence type="ECO:0000313" key="13">
    <source>
        <dbReference type="Proteomes" id="UP000003527"/>
    </source>
</evidence>
<comment type="similarity">
    <text evidence="2 10">Belongs to the TRAFAC class TrmE-Era-EngA-EngB-Septin-like GTPase superfamily. EngB GTPase family.</text>
</comment>
<dbReference type="InterPro" id="IPR027417">
    <property type="entry name" value="P-loop_NTPase"/>
</dbReference>
<dbReference type="RefSeq" id="WP_009536118.1">
    <property type="nucleotide sequence ID" value="NZ_JH414504.1"/>
</dbReference>
<comment type="function">
    <text evidence="10">Necessary for normal cell division and for the maintenance of normal septation.</text>
</comment>
<evidence type="ECO:0000256" key="1">
    <source>
        <dbReference type="ARBA" id="ARBA00001946"/>
    </source>
</evidence>
<dbReference type="SUPFAM" id="SSF52540">
    <property type="entry name" value="P-loop containing nucleoside triphosphate hydrolases"/>
    <property type="match status" value="1"/>
</dbReference>
<keyword evidence="3 10" id="KW-0132">Cell division</keyword>
<organism evidence="12 13">
    <name type="scientific">Oribacterium asaccharolyticum ACB7</name>
    <dbReference type="NCBI Taxonomy" id="796944"/>
    <lineage>
        <taxon>Bacteria</taxon>
        <taxon>Bacillati</taxon>
        <taxon>Bacillota</taxon>
        <taxon>Clostridia</taxon>
        <taxon>Lachnospirales</taxon>
        <taxon>Lachnospiraceae</taxon>
        <taxon>Oribacterium</taxon>
    </lineage>
</organism>
<dbReference type="InterPro" id="IPR019987">
    <property type="entry name" value="GTP-bd_ribosome_bio_YsxC"/>
</dbReference>
<comment type="caution">
    <text evidence="12">The sequence shown here is derived from an EMBL/GenBank/DDBJ whole genome shotgun (WGS) entry which is preliminary data.</text>
</comment>
<dbReference type="GO" id="GO:0000917">
    <property type="term" value="P:division septum assembly"/>
    <property type="evidence" value="ECO:0007669"/>
    <property type="project" value="UniProtKB-KW"/>
</dbReference>
<evidence type="ECO:0000256" key="6">
    <source>
        <dbReference type="ARBA" id="ARBA00022842"/>
    </source>
</evidence>
<comment type="cofactor">
    <cofactor evidence="1">
        <name>Mg(2+)</name>
        <dbReference type="ChEBI" id="CHEBI:18420"/>
    </cofactor>
</comment>
<dbReference type="PATRIC" id="fig|796944.3.peg.891"/>
<accession>G9WTE7</accession>
<keyword evidence="13" id="KW-1185">Reference proteome</keyword>
<dbReference type="CDD" id="cd01876">
    <property type="entry name" value="YihA_EngB"/>
    <property type="match status" value="1"/>
</dbReference>
<dbReference type="GO" id="GO:0005829">
    <property type="term" value="C:cytosol"/>
    <property type="evidence" value="ECO:0007669"/>
    <property type="project" value="TreeGrafter"/>
</dbReference>
<keyword evidence="6" id="KW-0460">Magnesium</keyword>
<dbReference type="Gene3D" id="3.40.50.300">
    <property type="entry name" value="P-loop containing nucleotide triphosphate hydrolases"/>
    <property type="match status" value="1"/>
</dbReference>
<dbReference type="InterPro" id="IPR006073">
    <property type="entry name" value="GTP-bd"/>
</dbReference>
<evidence type="ECO:0000256" key="5">
    <source>
        <dbReference type="ARBA" id="ARBA00022741"/>
    </source>
</evidence>
<evidence type="ECO:0000259" key="11">
    <source>
        <dbReference type="PROSITE" id="PS51706"/>
    </source>
</evidence>
<keyword evidence="4" id="KW-0479">Metal-binding</keyword>
<evidence type="ECO:0000256" key="3">
    <source>
        <dbReference type="ARBA" id="ARBA00022618"/>
    </source>
</evidence>
<evidence type="ECO:0000313" key="12">
    <source>
        <dbReference type="EMBL" id="EHL12470.1"/>
    </source>
</evidence>
<dbReference type="NCBIfam" id="TIGR03598">
    <property type="entry name" value="GTPase_YsxC"/>
    <property type="match status" value="1"/>
</dbReference>
<proteinExistence type="inferred from homology"/>
<protein>
    <recommendedName>
        <fullName evidence="10">Probable GTP-binding protein EngB</fullName>
    </recommendedName>
</protein>
<dbReference type="PROSITE" id="PS51706">
    <property type="entry name" value="G_ENGB"/>
    <property type="match status" value="1"/>
</dbReference>
<keyword evidence="7 10" id="KW-0342">GTP-binding</keyword>
<evidence type="ECO:0000256" key="8">
    <source>
        <dbReference type="ARBA" id="ARBA00023210"/>
    </source>
</evidence>
<dbReference type="Proteomes" id="UP000003527">
    <property type="component" value="Unassembled WGS sequence"/>
</dbReference>
<keyword evidence="8 10" id="KW-0717">Septation</keyword>
<dbReference type="PANTHER" id="PTHR11649">
    <property type="entry name" value="MSS1/TRME-RELATED GTP-BINDING PROTEIN"/>
    <property type="match status" value="1"/>
</dbReference>
<dbReference type="GO" id="GO:0046872">
    <property type="term" value="F:metal ion binding"/>
    <property type="evidence" value="ECO:0007669"/>
    <property type="project" value="UniProtKB-KW"/>
</dbReference>
<name>G9WTE7_9FIRM</name>
<evidence type="ECO:0000256" key="4">
    <source>
        <dbReference type="ARBA" id="ARBA00022723"/>
    </source>
</evidence>
<dbReference type="AlphaFoldDB" id="G9WTE7"/>
<sequence>MVIRSVELPFVCGVKSTLPKTGRPEFVLAGRSNVGKSSFINALVERKSFARTSSTPGKTRTINFYNVNDSFYLVDLPGYGYAKTGPVEQEKWDRMIRRYLESGEDIEEVVLLLDARRIPNEKDLQMFSWILSTTGYEPIVVITKMDKLKRSERAKALKEIRAKLGASKECMMIPFSSETKEGRIEFLDLVEKILETEEAEKEIAEKEQEKN</sequence>
<dbReference type="HAMAP" id="MF_00321">
    <property type="entry name" value="GTPase_EngB"/>
    <property type="match status" value="1"/>
</dbReference>
<evidence type="ECO:0000256" key="2">
    <source>
        <dbReference type="ARBA" id="ARBA00009638"/>
    </source>
</evidence>
<dbReference type="PANTHER" id="PTHR11649:SF13">
    <property type="entry name" value="ENGB-TYPE G DOMAIN-CONTAINING PROTEIN"/>
    <property type="match status" value="1"/>
</dbReference>
<dbReference type="HOGENOM" id="CLU_033732_3_0_9"/>